<gene>
    <name evidence="2" type="ORF">PCOR1329_LOCUS33520</name>
</gene>
<keyword evidence="1" id="KW-0472">Membrane</keyword>
<name>A0ABN9SXG6_9DINO</name>
<dbReference type="Gene3D" id="3.90.1480.20">
    <property type="entry name" value="Glycosyl transferase family 29"/>
    <property type="match status" value="1"/>
</dbReference>
<organism evidence="2 3">
    <name type="scientific">Prorocentrum cordatum</name>
    <dbReference type="NCBI Taxonomy" id="2364126"/>
    <lineage>
        <taxon>Eukaryota</taxon>
        <taxon>Sar</taxon>
        <taxon>Alveolata</taxon>
        <taxon>Dinophyceae</taxon>
        <taxon>Prorocentrales</taxon>
        <taxon>Prorocentraceae</taxon>
        <taxon>Prorocentrum</taxon>
    </lineage>
</organism>
<proteinExistence type="predicted"/>
<keyword evidence="3" id="KW-1185">Reference proteome</keyword>
<reference evidence="2" key="1">
    <citation type="submission" date="2023-10" db="EMBL/GenBank/DDBJ databases">
        <authorList>
            <person name="Chen Y."/>
            <person name="Shah S."/>
            <person name="Dougan E. K."/>
            <person name="Thang M."/>
            <person name="Chan C."/>
        </authorList>
    </citation>
    <scope>NUCLEOTIDE SEQUENCE [LARGE SCALE GENOMIC DNA]</scope>
</reference>
<sequence>MTYQRWTSEDSPLGRFRQDELELSARDTSSSHAHAQAQAGCDHLLHAGEAVSCRSCRDMRIVYCLVSAIGGVLALLLATIDRVPVESAAGAAMVGLWRERKMKKDFAGRWCSGIATHPLWGSEEVAGICPDDHQVFFQVNITAPEVDSNVTAMQFEMVQAYLDGPNASDDPDYQLHLEAFDMLQRLSHLKPADIFAFRETWTNEDTKLLQQLDSSPKAWVTTGNITTFFAQRLPSIDDFTDWVARSPLAVVGGADSISNMSLGSEIDRHVTVARFNEIVGNKLERSETGVKLNIHVACSK</sequence>
<feature type="transmembrane region" description="Helical" evidence="1">
    <location>
        <begin position="61"/>
        <end position="80"/>
    </location>
</feature>
<dbReference type="Proteomes" id="UP001189429">
    <property type="component" value="Unassembled WGS sequence"/>
</dbReference>
<accession>A0ABN9SXG6</accession>
<evidence type="ECO:0000313" key="2">
    <source>
        <dbReference type="EMBL" id="CAK0837278.1"/>
    </source>
</evidence>
<protein>
    <submittedName>
        <fullName evidence="2">Uncharacterized protein</fullName>
    </submittedName>
</protein>
<keyword evidence="1" id="KW-1133">Transmembrane helix</keyword>
<evidence type="ECO:0000256" key="1">
    <source>
        <dbReference type="SAM" id="Phobius"/>
    </source>
</evidence>
<comment type="caution">
    <text evidence="2">The sequence shown here is derived from an EMBL/GenBank/DDBJ whole genome shotgun (WGS) entry which is preliminary data.</text>
</comment>
<evidence type="ECO:0000313" key="3">
    <source>
        <dbReference type="Proteomes" id="UP001189429"/>
    </source>
</evidence>
<dbReference type="EMBL" id="CAUYUJ010014136">
    <property type="protein sequence ID" value="CAK0837278.1"/>
    <property type="molecule type" value="Genomic_DNA"/>
</dbReference>
<keyword evidence="1" id="KW-0812">Transmembrane</keyword>
<feature type="non-terminal residue" evidence="2">
    <location>
        <position position="300"/>
    </location>
</feature>
<dbReference type="InterPro" id="IPR038578">
    <property type="entry name" value="GT29-like_sf"/>
</dbReference>